<organism evidence="16 17">
    <name type="scientific">Blastococcus saxobsidens (strain DD2)</name>
    <dbReference type="NCBI Taxonomy" id="1146883"/>
    <lineage>
        <taxon>Bacteria</taxon>
        <taxon>Bacillati</taxon>
        <taxon>Actinomycetota</taxon>
        <taxon>Actinomycetes</taxon>
        <taxon>Geodermatophilales</taxon>
        <taxon>Geodermatophilaceae</taxon>
        <taxon>Blastococcus</taxon>
    </lineage>
</organism>
<feature type="active site" description="Cysteine sulfenic acid (-SOH) intermediate; for peroxidase activity" evidence="14">
    <location>
        <position position="45"/>
    </location>
</feature>
<dbReference type="HOGENOM" id="CLU_042529_14_2_11"/>
<keyword evidence="1 16" id="KW-0575">Peroxidase</keyword>
<evidence type="ECO:0000256" key="3">
    <source>
        <dbReference type="ARBA" id="ARBA00023002"/>
    </source>
</evidence>
<dbReference type="GO" id="GO:0004601">
    <property type="term" value="F:peroxidase activity"/>
    <property type="evidence" value="ECO:0007669"/>
    <property type="project" value="UniProtKB-KW"/>
</dbReference>
<dbReference type="PANTHER" id="PTHR43110">
    <property type="entry name" value="THIOL PEROXIDASE"/>
    <property type="match status" value="1"/>
</dbReference>
<accession>H6RR16</accession>
<evidence type="ECO:0000256" key="14">
    <source>
        <dbReference type="PIRSR" id="PIRSR000239-1"/>
    </source>
</evidence>
<dbReference type="InterPro" id="IPR050455">
    <property type="entry name" value="Tpx_Peroxidase_subfamily"/>
</dbReference>
<evidence type="ECO:0000256" key="11">
    <source>
        <dbReference type="ARBA" id="ARBA00068979"/>
    </source>
</evidence>
<keyword evidence="3 16" id="KW-0560">Oxidoreductase</keyword>
<dbReference type="Gene3D" id="3.40.30.10">
    <property type="entry name" value="Glutaredoxin"/>
    <property type="match status" value="1"/>
</dbReference>
<dbReference type="KEGG" id="bsd:BLASA_1981"/>
<keyword evidence="2" id="KW-0049">Antioxidant</keyword>
<evidence type="ECO:0000256" key="7">
    <source>
        <dbReference type="ARBA" id="ARBA00056930"/>
    </source>
</evidence>
<evidence type="ECO:0000259" key="15">
    <source>
        <dbReference type="PROSITE" id="PS51352"/>
    </source>
</evidence>
<comment type="subunit">
    <text evidence="9">Homodimer. Forms both dimers and octamers; a tightly-associated dimer and a ring-like octamer.</text>
</comment>
<dbReference type="InterPro" id="IPR036249">
    <property type="entry name" value="Thioredoxin-like_sf"/>
</dbReference>
<dbReference type="STRING" id="1146883.BLASA_1981"/>
<dbReference type="PIRSF" id="PIRSF000239">
    <property type="entry name" value="AHPC"/>
    <property type="match status" value="1"/>
</dbReference>
<comment type="function">
    <text evidence="7">Thiol-specific peroxidase that catalyzes the reduction of hydrogen peroxide and organic hydroperoxides to water and alcohols, respectively. Plays a role in cell protection against oxidative stress by detoxifying peroxides. May represent an important antioxidant defense against cytotoxic peroxides, especially peroxynitrite, which can be formed by activated macrophages during infection.</text>
</comment>
<keyword evidence="4" id="KW-0676">Redox-active center</keyword>
<evidence type="ECO:0000256" key="2">
    <source>
        <dbReference type="ARBA" id="ARBA00022862"/>
    </source>
</evidence>
<dbReference type="SUPFAM" id="SSF52833">
    <property type="entry name" value="Thioredoxin-like"/>
    <property type="match status" value="1"/>
</dbReference>
<evidence type="ECO:0000256" key="8">
    <source>
        <dbReference type="ARBA" id="ARBA00060973"/>
    </source>
</evidence>
<dbReference type="eggNOG" id="COG1225">
    <property type="taxonomic scope" value="Bacteria"/>
</dbReference>
<dbReference type="CDD" id="cd03018">
    <property type="entry name" value="PRX_AhpE_like"/>
    <property type="match status" value="1"/>
</dbReference>
<evidence type="ECO:0000256" key="10">
    <source>
        <dbReference type="ARBA" id="ARBA00067009"/>
    </source>
</evidence>
<dbReference type="EMBL" id="FO117623">
    <property type="protein sequence ID" value="CCG02895.1"/>
    <property type="molecule type" value="Genomic_DNA"/>
</dbReference>
<protein>
    <recommendedName>
        <fullName evidence="11">Alkyl hydroperoxide reductase E</fullName>
        <ecNumber evidence="10">1.11.1.29</ecNumber>
    </recommendedName>
    <alternativeName>
        <fullName evidence="12">Mycoredoxin-dependent peroxiredoxin</fullName>
    </alternativeName>
    <alternativeName>
        <fullName evidence="13">Peroxiredoxin AhpE</fullName>
    </alternativeName>
    <alternativeName>
        <fullName evidence="5">Thioredoxin peroxidase</fullName>
    </alternativeName>
</protein>
<name>H6RR16_BLASD</name>
<evidence type="ECO:0000256" key="4">
    <source>
        <dbReference type="ARBA" id="ARBA00023284"/>
    </source>
</evidence>
<dbReference type="Pfam" id="PF00578">
    <property type="entry name" value="AhpC-TSA"/>
    <property type="match status" value="1"/>
</dbReference>
<keyword evidence="17" id="KW-1185">Reference proteome</keyword>
<evidence type="ECO:0000256" key="1">
    <source>
        <dbReference type="ARBA" id="ARBA00022559"/>
    </source>
</evidence>
<evidence type="ECO:0000256" key="9">
    <source>
        <dbReference type="ARBA" id="ARBA00065226"/>
    </source>
</evidence>
<dbReference type="EC" id="1.11.1.29" evidence="10"/>
<evidence type="ECO:0000256" key="6">
    <source>
        <dbReference type="ARBA" id="ARBA00052774"/>
    </source>
</evidence>
<dbReference type="PANTHER" id="PTHR43110:SF1">
    <property type="entry name" value="THIOL PEROXIDASE"/>
    <property type="match status" value="1"/>
</dbReference>
<comment type="similarity">
    <text evidence="8">Belongs to the peroxiredoxin family. AhpE subfamily.</text>
</comment>
<reference evidence="16 17" key="1">
    <citation type="journal article" date="2012" name="J. Bacteriol.">
        <title>Genome Sequence of Blastococcus saxobsidens DD2, a Stone-Inhabiting Bacterium.</title>
        <authorList>
            <person name="Chouaia B."/>
            <person name="Crotti E."/>
            <person name="Brusetti L."/>
            <person name="Daffonchio D."/>
            <person name="Essoussi I."/>
            <person name="Nouioui I."/>
            <person name="Sbissi I."/>
            <person name="Ghodhbane-Gtari F."/>
            <person name="Gtari M."/>
            <person name="Vacherie B."/>
            <person name="Barbe V."/>
            <person name="Medigue C."/>
            <person name="Gury J."/>
            <person name="Pujic P."/>
            <person name="Normand P."/>
        </authorList>
    </citation>
    <scope>NUCLEOTIDE SEQUENCE [LARGE SCALE GENOMIC DNA]</scope>
    <source>
        <strain evidence="16 17">DD2</strain>
    </source>
</reference>
<proteinExistence type="inferred from homology"/>
<evidence type="ECO:0000256" key="12">
    <source>
        <dbReference type="ARBA" id="ARBA00082991"/>
    </source>
</evidence>
<comment type="catalytic activity">
    <reaction evidence="6">
        <text>[mycoredoxin]-L-dithiol + a hydroperoxide = [mycoredoxin]-L-disulfide + an alcohol + H2O</text>
        <dbReference type="Rhea" id="RHEA:62640"/>
        <dbReference type="Rhea" id="RHEA-COMP:16137"/>
        <dbReference type="Rhea" id="RHEA-COMP:16138"/>
        <dbReference type="ChEBI" id="CHEBI:15377"/>
        <dbReference type="ChEBI" id="CHEBI:29950"/>
        <dbReference type="ChEBI" id="CHEBI:30879"/>
        <dbReference type="ChEBI" id="CHEBI:35924"/>
        <dbReference type="ChEBI" id="CHEBI:50058"/>
        <dbReference type="EC" id="1.11.1.29"/>
    </reaction>
</comment>
<dbReference type="InterPro" id="IPR024706">
    <property type="entry name" value="Peroxiredoxin_AhpC-typ"/>
</dbReference>
<dbReference type="InterPro" id="IPR013766">
    <property type="entry name" value="Thioredoxin_domain"/>
</dbReference>
<dbReference type="Proteomes" id="UP000007517">
    <property type="component" value="Chromosome"/>
</dbReference>
<evidence type="ECO:0000313" key="17">
    <source>
        <dbReference type="Proteomes" id="UP000007517"/>
    </source>
</evidence>
<dbReference type="PROSITE" id="PS51352">
    <property type="entry name" value="THIOREDOXIN_2"/>
    <property type="match status" value="1"/>
</dbReference>
<dbReference type="RefSeq" id="WP_014375778.1">
    <property type="nucleotide sequence ID" value="NC_016943.1"/>
</dbReference>
<feature type="domain" description="Thioredoxin" evidence="15">
    <location>
        <begin position="3"/>
        <end position="153"/>
    </location>
</feature>
<dbReference type="OrthoDB" id="9812811at2"/>
<evidence type="ECO:0000256" key="5">
    <source>
        <dbReference type="ARBA" id="ARBA00032824"/>
    </source>
</evidence>
<gene>
    <name evidence="16" type="ordered locus">BLASA_1981</name>
</gene>
<sequence>MSLSVGDRAPEFSLPDQDKQVVSLAGLRGRPVLLVFYPFAFSGICTGELCQLRDDLDTYTDAGVQVLAISTDPVFSLKAFKAQENLDFPLLSDFWPHGVTAQTYGVFNEKAGMALRGTFLIDAEGAVAFAEVNAPGDARQQTGWKDAVAKLAT</sequence>
<evidence type="ECO:0000313" key="16">
    <source>
        <dbReference type="EMBL" id="CCG02895.1"/>
    </source>
</evidence>
<dbReference type="FunFam" id="3.40.30.10:FF:000118">
    <property type="entry name" value="Peroxiredoxin AhpE"/>
    <property type="match status" value="1"/>
</dbReference>
<dbReference type="AlphaFoldDB" id="H6RR16"/>
<reference evidence="17" key="2">
    <citation type="submission" date="2012-02" db="EMBL/GenBank/DDBJ databases">
        <title>Complete genome sequence of Blastococcus saxobsidens strain DD2.</title>
        <authorList>
            <person name="Genoscope."/>
        </authorList>
    </citation>
    <scope>NUCLEOTIDE SEQUENCE [LARGE SCALE GENOMIC DNA]</scope>
    <source>
        <strain evidence="17">DD2</strain>
    </source>
</reference>
<dbReference type="InterPro" id="IPR000866">
    <property type="entry name" value="AhpC/TSA"/>
</dbReference>
<evidence type="ECO:0000256" key="13">
    <source>
        <dbReference type="ARBA" id="ARBA00083736"/>
    </source>
</evidence>